<feature type="chain" id="PRO_5045523140" evidence="2">
    <location>
        <begin position="23"/>
        <end position="171"/>
    </location>
</feature>
<accession>A0ABS9KZZ1</accession>
<keyword evidence="5" id="KW-1185">Reference proteome</keyword>
<protein>
    <submittedName>
        <fullName evidence="4">Porin family protein</fullName>
    </submittedName>
</protein>
<gene>
    <name evidence="4" type="ORF">LZZ85_26170</name>
</gene>
<evidence type="ECO:0000313" key="4">
    <source>
        <dbReference type="EMBL" id="MCG2617814.1"/>
    </source>
</evidence>
<dbReference type="InterPro" id="IPR027385">
    <property type="entry name" value="Beta-barrel_OMP"/>
</dbReference>
<organism evidence="4 5">
    <name type="scientific">Terrimonas ginsenosidimutans</name>
    <dbReference type="NCBI Taxonomy" id="2908004"/>
    <lineage>
        <taxon>Bacteria</taxon>
        <taxon>Pseudomonadati</taxon>
        <taxon>Bacteroidota</taxon>
        <taxon>Chitinophagia</taxon>
        <taxon>Chitinophagales</taxon>
        <taxon>Chitinophagaceae</taxon>
        <taxon>Terrimonas</taxon>
    </lineage>
</organism>
<dbReference type="RefSeq" id="WP_237876650.1">
    <property type="nucleotide sequence ID" value="NZ_JAKLTR010000026.1"/>
</dbReference>
<name>A0ABS9KZZ1_9BACT</name>
<dbReference type="EMBL" id="JAKLTR010000026">
    <property type="protein sequence ID" value="MCG2617814.1"/>
    <property type="molecule type" value="Genomic_DNA"/>
</dbReference>
<evidence type="ECO:0000259" key="3">
    <source>
        <dbReference type="Pfam" id="PF13505"/>
    </source>
</evidence>
<evidence type="ECO:0000256" key="2">
    <source>
        <dbReference type="SAM" id="SignalP"/>
    </source>
</evidence>
<dbReference type="Pfam" id="PF13505">
    <property type="entry name" value="OMP_b-brl"/>
    <property type="match status" value="1"/>
</dbReference>
<feature type="domain" description="Outer membrane protein beta-barrel" evidence="3">
    <location>
        <begin position="8"/>
        <end position="141"/>
    </location>
</feature>
<dbReference type="Proteomes" id="UP001165367">
    <property type="component" value="Unassembled WGS sequence"/>
</dbReference>
<feature type="signal peptide" evidence="2">
    <location>
        <begin position="1"/>
        <end position="22"/>
    </location>
</feature>
<sequence length="171" mass="17964">MKYLLAICIMAITLSVATPASAQLKGFSIGPYVEAGWPLSDLKETHKQGFGGGVSADIRLPGKIGLTGSAGYMQFNGKTLVNPEGGETNIPDLKAFPIRAGLKYRPAPLIYFKLEGGAANFTGSGASGSAFILSPGIGLRILGIDVQAKYEAWLKDGMNNAFWGLRAGLNL</sequence>
<evidence type="ECO:0000256" key="1">
    <source>
        <dbReference type="ARBA" id="ARBA00022729"/>
    </source>
</evidence>
<keyword evidence="1 2" id="KW-0732">Signal</keyword>
<evidence type="ECO:0000313" key="5">
    <source>
        <dbReference type="Proteomes" id="UP001165367"/>
    </source>
</evidence>
<comment type="caution">
    <text evidence="4">The sequence shown here is derived from an EMBL/GenBank/DDBJ whole genome shotgun (WGS) entry which is preliminary data.</text>
</comment>
<proteinExistence type="predicted"/>
<reference evidence="4" key="1">
    <citation type="submission" date="2022-01" db="EMBL/GenBank/DDBJ databases">
        <authorList>
            <person name="Jo J.-H."/>
            <person name="Im W.-T."/>
        </authorList>
    </citation>
    <scope>NUCLEOTIDE SEQUENCE</scope>
    <source>
        <strain evidence="4">NA20</strain>
    </source>
</reference>